<sequence>MFSFSFSKPPLTSLTTPACLQGVSGTGKSTLGSALAQALRMPYVEGDDLHPRANVAKMAAGIPLDDADREPWLELVRATAEGKVVELQAEVEGKEGEGEGKARRKCYGVVISCSALKAYYRDILRGKLKPASSTAPLPLPHPAAGPAASAGAGSRESTEAQAPHPNTIPAHLAPAHPAHLPTYFVFISGARAVLLDRMEKRPGHFMKATMLDSQLRTLEDPTGEEGVVVVSLDVSTEEQVRCALEGLGQVAGEGFREHVRELDALN</sequence>
<dbReference type="InParanoid" id="A0A409XQF8"/>
<comment type="catalytic activity">
    <reaction evidence="9">
        <text>D-gluconate + ATP = 6-phospho-D-gluconate + ADP + H(+)</text>
        <dbReference type="Rhea" id="RHEA:19433"/>
        <dbReference type="ChEBI" id="CHEBI:15378"/>
        <dbReference type="ChEBI" id="CHEBI:18391"/>
        <dbReference type="ChEBI" id="CHEBI:30616"/>
        <dbReference type="ChEBI" id="CHEBI:58759"/>
        <dbReference type="ChEBI" id="CHEBI:456216"/>
        <dbReference type="EC" id="2.7.1.12"/>
    </reaction>
</comment>
<evidence type="ECO:0000256" key="7">
    <source>
        <dbReference type="ARBA" id="ARBA00022840"/>
    </source>
</evidence>
<evidence type="ECO:0000256" key="6">
    <source>
        <dbReference type="ARBA" id="ARBA00022777"/>
    </source>
</evidence>
<keyword evidence="7" id="KW-0067">ATP-binding</keyword>
<dbReference type="PANTHER" id="PTHR43442">
    <property type="entry name" value="GLUCONOKINASE-RELATED"/>
    <property type="match status" value="1"/>
</dbReference>
<dbReference type="GO" id="GO:0005737">
    <property type="term" value="C:cytoplasm"/>
    <property type="evidence" value="ECO:0007669"/>
    <property type="project" value="TreeGrafter"/>
</dbReference>
<name>A0A409XQF8_PSICY</name>
<dbReference type="FunCoup" id="A0A409XQF8">
    <property type="interactions" value="578"/>
</dbReference>
<evidence type="ECO:0000256" key="4">
    <source>
        <dbReference type="ARBA" id="ARBA00022679"/>
    </source>
</evidence>
<dbReference type="InterPro" id="IPR027417">
    <property type="entry name" value="P-loop_NTPase"/>
</dbReference>
<dbReference type="UniPathway" id="UPA00792"/>
<evidence type="ECO:0000256" key="3">
    <source>
        <dbReference type="ARBA" id="ARBA00012054"/>
    </source>
</evidence>
<evidence type="ECO:0000313" key="11">
    <source>
        <dbReference type="EMBL" id="PPQ92968.1"/>
    </source>
</evidence>
<dbReference type="InterPro" id="IPR031322">
    <property type="entry name" value="Shikimate/glucono_kinase"/>
</dbReference>
<dbReference type="AlphaFoldDB" id="A0A409XQF8"/>
<dbReference type="SUPFAM" id="SSF52540">
    <property type="entry name" value="P-loop containing nucleoside triphosphate hydrolases"/>
    <property type="match status" value="1"/>
</dbReference>
<feature type="region of interest" description="Disordered" evidence="10">
    <location>
        <begin position="134"/>
        <end position="173"/>
    </location>
</feature>
<accession>A0A409XQF8</accession>
<organism evidence="11 12">
    <name type="scientific">Psilocybe cyanescens</name>
    <dbReference type="NCBI Taxonomy" id="93625"/>
    <lineage>
        <taxon>Eukaryota</taxon>
        <taxon>Fungi</taxon>
        <taxon>Dikarya</taxon>
        <taxon>Basidiomycota</taxon>
        <taxon>Agaricomycotina</taxon>
        <taxon>Agaricomycetes</taxon>
        <taxon>Agaricomycetidae</taxon>
        <taxon>Agaricales</taxon>
        <taxon>Agaricineae</taxon>
        <taxon>Strophariaceae</taxon>
        <taxon>Psilocybe</taxon>
    </lineage>
</organism>
<evidence type="ECO:0000256" key="2">
    <source>
        <dbReference type="ARBA" id="ARBA00008420"/>
    </source>
</evidence>
<keyword evidence="4" id="KW-0808">Transferase</keyword>
<comment type="pathway">
    <text evidence="1">Carbohydrate acid metabolism; D-gluconate degradation.</text>
</comment>
<evidence type="ECO:0000256" key="8">
    <source>
        <dbReference type="ARBA" id="ARBA00029835"/>
    </source>
</evidence>
<comment type="caution">
    <text evidence="11">The sequence shown here is derived from an EMBL/GenBank/DDBJ whole genome shotgun (WGS) entry which is preliminary data.</text>
</comment>
<reference evidence="11 12" key="1">
    <citation type="journal article" date="2018" name="Evol. Lett.">
        <title>Horizontal gene cluster transfer increased hallucinogenic mushroom diversity.</title>
        <authorList>
            <person name="Reynolds H.T."/>
            <person name="Vijayakumar V."/>
            <person name="Gluck-Thaler E."/>
            <person name="Korotkin H.B."/>
            <person name="Matheny P.B."/>
            <person name="Slot J.C."/>
        </authorList>
    </citation>
    <scope>NUCLEOTIDE SEQUENCE [LARGE SCALE GENOMIC DNA]</scope>
    <source>
        <strain evidence="11 12">2631</strain>
    </source>
</reference>
<evidence type="ECO:0000256" key="5">
    <source>
        <dbReference type="ARBA" id="ARBA00022741"/>
    </source>
</evidence>
<evidence type="ECO:0000256" key="1">
    <source>
        <dbReference type="ARBA" id="ARBA00004875"/>
    </source>
</evidence>
<dbReference type="CDD" id="cd02021">
    <property type="entry name" value="GntK"/>
    <property type="match status" value="1"/>
</dbReference>
<dbReference type="STRING" id="93625.A0A409XQF8"/>
<dbReference type="GO" id="GO:0005975">
    <property type="term" value="P:carbohydrate metabolic process"/>
    <property type="evidence" value="ECO:0007669"/>
    <property type="project" value="InterPro"/>
</dbReference>
<dbReference type="PANTHER" id="PTHR43442:SF3">
    <property type="entry name" value="GLUCONOKINASE-RELATED"/>
    <property type="match status" value="1"/>
</dbReference>
<comment type="similarity">
    <text evidence="2">Belongs to the gluconokinase GntK/GntV family.</text>
</comment>
<dbReference type="EC" id="2.7.1.12" evidence="3"/>
<evidence type="ECO:0000256" key="10">
    <source>
        <dbReference type="SAM" id="MobiDB-lite"/>
    </source>
</evidence>
<keyword evidence="6" id="KW-0418">Kinase</keyword>
<protein>
    <recommendedName>
        <fullName evidence="3">gluconokinase</fullName>
        <ecNumber evidence="3">2.7.1.12</ecNumber>
    </recommendedName>
    <alternativeName>
        <fullName evidence="8">Gluconate kinase</fullName>
    </alternativeName>
</protein>
<feature type="compositionally biased region" description="Low complexity" evidence="10">
    <location>
        <begin position="144"/>
        <end position="154"/>
    </location>
</feature>
<proteinExistence type="inferred from homology"/>
<dbReference type="GO" id="GO:0046316">
    <property type="term" value="F:gluconokinase activity"/>
    <property type="evidence" value="ECO:0007669"/>
    <property type="project" value="UniProtKB-EC"/>
</dbReference>
<dbReference type="Proteomes" id="UP000283269">
    <property type="component" value="Unassembled WGS sequence"/>
</dbReference>
<dbReference type="GO" id="GO:0005524">
    <property type="term" value="F:ATP binding"/>
    <property type="evidence" value="ECO:0007669"/>
    <property type="project" value="UniProtKB-KW"/>
</dbReference>
<keyword evidence="5" id="KW-0547">Nucleotide-binding</keyword>
<dbReference type="InterPro" id="IPR006001">
    <property type="entry name" value="Therm_gnt_kin"/>
</dbReference>
<dbReference type="Pfam" id="PF01202">
    <property type="entry name" value="SKI"/>
    <property type="match status" value="1"/>
</dbReference>
<dbReference type="EMBL" id="NHYD01000886">
    <property type="protein sequence ID" value="PPQ92968.1"/>
    <property type="molecule type" value="Genomic_DNA"/>
</dbReference>
<evidence type="ECO:0000313" key="12">
    <source>
        <dbReference type="Proteomes" id="UP000283269"/>
    </source>
</evidence>
<evidence type="ECO:0000256" key="9">
    <source>
        <dbReference type="ARBA" id="ARBA00048090"/>
    </source>
</evidence>
<gene>
    <name evidence="11" type="ORF">CVT25_000170</name>
</gene>
<dbReference type="OrthoDB" id="275177at2759"/>
<dbReference type="Gene3D" id="3.40.50.300">
    <property type="entry name" value="P-loop containing nucleotide triphosphate hydrolases"/>
    <property type="match status" value="1"/>
</dbReference>
<keyword evidence="12" id="KW-1185">Reference proteome</keyword>